<organism evidence="3 4">
    <name type="scientific">Prymnesium parvum</name>
    <name type="common">Toxic golden alga</name>
    <dbReference type="NCBI Taxonomy" id="97485"/>
    <lineage>
        <taxon>Eukaryota</taxon>
        <taxon>Haptista</taxon>
        <taxon>Haptophyta</taxon>
        <taxon>Prymnesiophyceae</taxon>
        <taxon>Prymnesiales</taxon>
        <taxon>Prymnesiaceae</taxon>
        <taxon>Prymnesium</taxon>
    </lineage>
</organism>
<keyword evidence="4" id="KW-1185">Reference proteome</keyword>
<dbReference type="EMBL" id="JBGBPQ010000006">
    <property type="protein sequence ID" value="KAL1522930.1"/>
    <property type="molecule type" value="Genomic_DNA"/>
</dbReference>
<dbReference type="SMART" id="SM00317">
    <property type="entry name" value="SET"/>
    <property type="match status" value="1"/>
</dbReference>
<dbReference type="PANTHER" id="PTHR46167">
    <property type="entry name" value="N-LYSINE METHYLTRANSFERASE KMT5A"/>
    <property type="match status" value="1"/>
</dbReference>
<evidence type="ECO:0000256" key="1">
    <source>
        <dbReference type="SAM" id="SignalP"/>
    </source>
</evidence>
<dbReference type="AlphaFoldDB" id="A0AB34JLJ2"/>
<dbReference type="PANTHER" id="PTHR46167:SF1">
    <property type="entry name" value="N-LYSINE METHYLTRANSFERASE KMT5A"/>
    <property type="match status" value="1"/>
</dbReference>
<dbReference type="GO" id="GO:0005700">
    <property type="term" value="C:polytene chromosome"/>
    <property type="evidence" value="ECO:0007669"/>
    <property type="project" value="TreeGrafter"/>
</dbReference>
<evidence type="ECO:0000259" key="2">
    <source>
        <dbReference type="PROSITE" id="PS50280"/>
    </source>
</evidence>
<dbReference type="Gene3D" id="2.170.270.10">
    <property type="entry name" value="SET domain"/>
    <property type="match status" value="1"/>
</dbReference>
<dbReference type="InterPro" id="IPR046341">
    <property type="entry name" value="SET_dom_sf"/>
</dbReference>
<dbReference type="GO" id="GO:0006357">
    <property type="term" value="P:regulation of transcription by RNA polymerase II"/>
    <property type="evidence" value="ECO:0007669"/>
    <property type="project" value="TreeGrafter"/>
</dbReference>
<protein>
    <recommendedName>
        <fullName evidence="2">SET domain-containing protein</fullName>
    </recommendedName>
</protein>
<name>A0AB34JLJ2_PRYPA</name>
<dbReference type="InterPro" id="IPR051760">
    <property type="entry name" value="KMT5A"/>
</dbReference>
<evidence type="ECO:0000313" key="3">
    <source>
        <dbReference type="EMBL" id="KAL1522930.1"/>
    </source>
</evidence>
<gene>
    <name evidence="3" type="ORF">AB1Y20_017895</name>
</gene>
<dbReference type="GO" id="GO:0042799">
    <property type="term" value="F:histone H4K20 methyltransferase activity"/>
    <property type="evidence" value="ECO:0007669"/>
    <property type="project" value="TreeGrafter"/>
</dbReference>
<feature type="chain" id="PRO_5044217566" description="SET domain-containing protein" evidence="1">
    <location>
        <begin position="21"/>
        <end position="248"/>
    </location>
</feature>
<comment type="caution">
    <text evidence="3">The sequence shown here is derived from an EMBL/GenBank/DDBJ whole genome shotgun (WGS) entry which is preliminary data.</text>
</comment>
<dbReference type="PROSITE" id="PS50280">
    <property type="entry name" value="SET"/>
    <property type="match status" value="1"/>
</dbReference>
<reference evidence="3 4" key="1">
    <citation type="journal article" date="2024" name="Science">
        <title>Giant polyketide synthase enzymes in the biosynthesis of giant marine polyether toxins.</title>
        <authorList>
            <person name="Fallon T.R."/>
            <person name="Shende V.V."/>
            <person name="Wierzbicki I.H."/>
            <person name="Pendleton A.L."/>
            <person name="Watervoot N.F."/>
            <person name="Auber R.P."/>
            <person name="Gonzalez D.J."/>
            <person name="Wisecaver J.H."/>
            <person name="Moore B.S."/>
        </authorList>
    </citation>
    <scope>NUCLEOTIDE SEQUENCE [LARGE SCALE GENOMIC DNA]</scope>
    <source>
        <strain evidence="3 4">12B1</strain>
    </source>
</reference>
<dbReference type="Proteomes" id="UP001515480">
    <property type="component" value="Unassembled WGS sequence"/>
</dbReference>
<proteinExistence type="predicted"/>
<feature type="domain" description="SET" evidence="2">
    <location>
        <begin position="114"/>
        <end position="234"/>
    </location>
</feature>
<dbReference type="GO" id="GO:0005634">
    <property type="term" value="C:nucleus"/>
    <property type="evidence" value="ECO:0007669"/>
    <property type="project" value="TreeGrafter"/>
</dbReference>
<accession>A0AB34JLJ2</accession>
<dbReference type="SUPFAM" id="SSF82199">
    <property type="entry name" value="SET domain"/>
    <property type="match status" value="1"/>
</dbReference>
<keyword evidence="1" id="KW-0732">Signal</keyword>
<evidence type="ECO:0000313" key="4">
    <source>
        <dbReference type="Proteomes" id="UP001515480"/>
    </source>
</evidence>
<dbReference type="Pfam" id="PF00856">
    <property type="entry name" value="SET"/>
    <property type="match status" value="1"/>
</dbReference>
<dbReference type="InterPro" id="IPR001214">
    <property type="entry name" value="SET_dom"/>
</dbReference>
<feature type="signal peptide" evidence="1">
    <location>
        <begin position="1"/>
        <end position="20"/>
    </location>
</feature>
<sequence>MAMAIHGLLAALSAFRPSSSAQAQFLPASSPSRVGMRSDPPLLEEVKFRRRVRSAGLAGGTLLLGGTMTIGSAAGVFDGGSVLAGASSLAVAAISSAALVTLSYNEFAPPLPEDAFRVDSSESGKGEGLFACIPIAAGTFLFEYEGERLTEEGFFARYPDANGRYVACIDGYLPWMAPSYIDGADPERSSLARWMNHSRRRANVRWKKQRLGVQMHFYAASDISAGDELMFDYGDAYWTALGVTPIDD</sequence>